<sequence>MALFMSNTTARLAKIIVSVPQASPLSLNIAKRCASTGSQDLKTVDGQDFERRRSEDNVEMVGIGKSRYVSVYVFTTPQVEIREFYNAPNGPIGKLLPGRKGINMSIEQYENFKKLIPEIDRKLSDVHSLPILKVPEKPEINPSKTSNINEYS</sequence>
<evidence type="ECO:0000256" key="3">
    <source>
        <dbReference type="ARBA" id="ARBA00023015"/>
    </source>
</evidence>
<evidence type="ECO:0000256" key="1">
    <source>
        <dbReference type="ARBA" id="ARBA00004123"/>
    </source>
</evidence>
<dbReference type="InterPro" id="IPR009044">
    <property type="entry name" value="ssDNA-bd_transcriptional_reg"/>
</dbReference>
<evidence type="ECO:0000256" key="5">
    <source>
        <dbReference type="ARBA" id="ARBA00023163"/>
    </source>
</evidence>
<dbReference type="PANTHER" id="PTHR13215">
    <property type="entry name" value="RNA POLYMERASE II TRANSCRIPTIONAL COACTIVATOR"/>
    <property type="match status" value="1"/>
</dbReference>
<keyword evidence="6" id="KW-0539">Nucleus</keyword>
<evidence type="ECO:0000313" key="9">
    <source>
        <dbReference type="WBParaSite" id="PSAMB.scaffold946size38289.g9909.t1"/>
    </source>
</evidence>
<comment type="similarity">
    <text evidence="2">Belongs to the transcriptional coactivator PC4 family.</text>
</comment>
<organism evidence="8 9">
    <name type="scientific">Plectus sambesii</name>
    <dbReference type="NCBI Taxonomy" id="2011161"/>
    <lineage>
        <taxon>Eukaryota</taxon>
        <taxon>Metazoa</taxon>
        <taxon>Ecdysozoa</taxon>
        <taxon>Nematoda</taxon>
        <taxon>Chromadorea</taxon>
        <taxon>Plectida</taxon>
        <taxon>Plectina</taxon>
        <taxon>Plectoidea</taxon>
        <taxon>Plectidae</taxon>
        <taxon>Plectus</taxon>
    </lineage>
</organism>
<evidence type="ECO:0000256" key="6">
    <source>
        <dbReference type="ARBA" id="ARBA00023242"/>
    </source>
</evidence>
<dbReference type="InterPro" id="IPR003173">
    <property type="entry name" value="PC4_C"/>
</dbReference>
<dbReference type="GO" id="GO:0060261">
    <property type="term" value="P:positive regulation of transcription initiation by RNA polymerase II"/>
    <property type="evidence" value="ECO:0007669"/>
    <property type="project" value="InterPro"/>
</dbReference>
<dbReference type="GO" id="GO:0005634">
    <property type="term" value="C:nucleus"/>
    <property type="evidence" value="ECO:0007669"/>
    <property type="project" value="UniProtKB-SubCell"/>
</dbReference>
<dbReference type="InterPro" id="IPR045125">
    <property type="entry name" value="Sub1/Tcp4-like"/>
</dbReference>
<keyword evidence="5" id="KW-0804">Transcription</keyword>
<keyword evidence="3" id="KW-0805">Transcription regulation</keyword>
<dbReference type="Proteomes" id="UP000887566">
    <property type="component" value="Unplaced"/>
</dbReference>
<evidence type="ECO:0000259" key="7">
    <source>
        <dbReference type="Pfam" id="PF02229"/>
    </source>
</evidence>
<evidence type="ECO:0000256" key="2">
    <source>
        <dbReference type="ARBA" id="ARBA00009001"/>
    </source>
</evidence>
<dbReference type="Pfam" id="PF02229">
    <property type="entry name" value="PC4"/>
    <property type="match status" value="1"/>
</dbReference>
<proteinExistence type="inferred from homology"/>
<feature type="domain" description="Transcriptional coactivator p15 (PC4) C-terminal" evidence="7">
    <location>
        <begin position="63"/>
        <end position="114"/>
    </location>
</feature>
<evidence type="ECO:0000256" key="4">
    <source>
        <dbReference type="ARBA" id="ARBA00023125"/>
    </source>
</evidence>
<dbReference type="Gene3D" id="2.30.31.10">
    <property type="entry name" value="Transcriptional Coactivator Pc4, Chain A"/>
    <property type="match status" value="1"/>
</dbReference>
<dbReference type="AlphaFoldDB" id="A0A914XP40"/>
<dbReference type="GO" id="GO:0003677">
    <property type="term" value="F:DNA binding"/>
    <property type="evidence" value="ECO:0007669"/>
    <property type="project" value="UniProtKB-KW"/>
</dbReference>
<dbReference type="SUPFAM" id="SSF54447">
    <property type="entry name" value="ssDNA-binding transcriptional regulator domain"/>
    <property type="match status" value="1"/>
</dbReference>
<dbReference type="GO" id="GO:0003713">
    <property type="term" value="F:transcription coactivator activity"/>
    <property type="evidence" value="ECO:0007669"/>
    <property type="project" value="InterPro"/>
</dbReference>
<keyword evidence="8" id="KW-1185">Reference proteome</keyword>
<name>A0A914XP40_9BILA</name>
<reference evidence="9" key="1">
    <citation type="submission" date="2022-11" db="UniProtKB">
        <authorList>
            <consortium name="WormBaseParasite"/>
        </authorList>
    </citation>
    <scope>IDENTIFICATION</scope>
</reference>
<protein>
    <submittedName>
        <fullName evidence="9">Transcriptional coactivator p15 (PC4) C-terminal domain-containing protein</fullName>
    </submittedName>
</protein>
<evidence type="ECO:0000313" key="8">
    <source>
        <dbReference type="Proteomes" id="UP000887566"/>
    </source>
</evidence>
<dbReference type="WBParaSite" id="PSAMB.scaffold946size38289.g9909.t1">
    <property type="protein sequence ID" value="PSAMB.scaffold946size38289.g9909.t1"/>
    <property type="gene ID" value="PSAMB.scaffold946size38289.g9909"/>
</dbReference>
<comment type="subcellular location">
    <subcellularLocation>
        <location evidence="1">Nucleus</location>
    </subcellularLocation>
</comment>
<accession>A0A914XP40</accession>
<keyword evidence="4" id="KW-0238">DNA-binding</keyword>